<dbReference type="PANTHER" id="PTHR21600">
    <property type="entry name" value="MITOCHONDRIAL RNA PSEUDOURIDINE SYNTHASE"/>
    <property type="match status" value="1"/>
</dbReference>
<dbReference type="AlphaFoldDB" id="A0A1E4REV8"/>
<dbReference type="GO" id="GO:0160143">
    <property type="term" value="F:21S rRNA pseudouridine(2819) synthase activity"/>
    <property type="evidence" value="ECO:0007669"/>
    <property type="project" value="UniProtKB-EC"/>
</dbReference>
<sequence>MKSRLSRIKPIIVQHIDPEFLVINKPSGIKSYGYDKPDSVIPQLNRLFQSNEFRLVQRLDRFVSGGLVVARTAGFAKWYSKVLSEGNEISRQYIGLIAIPQEYQSIQNYIRQKLQYKLGDSQYKGLVFANEQLDQGEISHDVEVLARDDRNKSAKKRALQHSDQSRVFEQKNAFTKFKIITELVRKDDRFPLFKDKLIVPIAIQLKTGRKNQIRDHIIQAFKVPLLNDENFVKFKAISINKDLKVNSELYETNQIGLHCARIAFNNQEFVIPLHKEDNQLFRSLTNKHGVLNPKVIHAMRSLNSSAASF</sequence>
<name>A0A1E4REV8_9ASCO</name>
<dbReference type="STRING" id="984485.A0A1E4REV8"/>
<dbReference type="GO" id="GO:0000455">
    <property type="term" value="P:enzyme-directed rRNA pseudouridine synthesis"/>
    <property type="evidence" value="ECO:0007669"/>
    <property type="project" value="TreeGrafter"/>
</dbReference>
<comment type="subcellular location">
    <subcellularLocation>
        <location evidence="1">Mitochondrion</location>
    </subcellularLocation>
</comment>
<evidence type="ECO:0000256" key="2">
    <source>
        <dbReference type="ARBA" id="ARBA00010876"/>
    </source>
</evidence>
<evidence type="ECO:0000256" key="10">
    <source>
        <dbReference type="ARBA" id="ARBA00041978"/>
    </source>
</evidence>
<dbReference type="InterPro" id="IPR006224">
    <property type="entry name" value="PsdUridine_synth_RluA-like_CS"/>
</dbReference>
<comment type="catalytic activity">
    <reaction evidence="5">
        <text>uridine(2819) in 21S rRNA = pseudouridine(2819) in 21S rRNA</text>
        <dbReference type="Rhea" id="RHEA:42556"/>
        <dbReference type="Rhea" id="RHEA-COMP:10113"/>
        <dbReference type="Rhea" id="RHEA-COMP:10114"/>
        <dbReference type="ChEBI" id="CHEBI:65314"/>
        <dbReference type="ChEBI" id="CHEBI:65315"/>
        <dbReference type="EC" id="5.4.99.43"/>
    </reaction>
</comment>
<dbReference type="InterPro" id="IPR020103">
    <property type="entry name" value="PsdUridine_synth_cat_dom_sf"/>
</dbReference>
<dbReference type="Pfam" id="PF00849">
    <property type="entry name" value="PseudoU_synth_2"/>
    <property type="match status" value="1"/>
</dbReference>
<evidence type="ECO:0000256" key="3">
    <source>
        <dbReference type="ARBA" id="ARBA00023128"/>
    </source>
</evidence>
<dbReference type="EMBL" id="KV454544">
    <property type="protein sequence ID" value="ODV65781.1"/>
    <property type="molecule type" value="Genomic_DNA"/>
</dbReference>
<gene>
    <name evidence="13" type="ORF">HYPBUDRAFT_7943</name>
</gene>
<evidence type="ECO:0000256" key="5">
    <source>
        <dbReference type="ARBA" id="ARBA00036927"/>
    </source>
</evidence>
<evidence type="ECO:0000259" key="12">
    <source>
        <dbReference type="Pfam" id="PF00849"/>
    </source>
</evidence>
<reference evidence="14" key="1">
    <citation type="submission" date="2016-05" db="EMBL/GenBank/DDBJ databases">
        <title>Comparative genomics of biotechnologically important yeasts.</title>
        <authorList>
            <consortium name="DOE Joint Genome Institute"/>
            <person name="Riley R."/>
            <person name="Haridas S."/>
            <person name="Wolfe K.H."/>
            <person name="Lopes M.R."/>
            <person name="Hittinger C.T."/>
            <person name="Goker M."/>
            <person name="Salamov A."/>
            <person name="Wisecaver J."/>
            <person name="Long T.M."/>
            <person name="Aerts A.L."/>
            <person name="Barry K."/>
            <person name="Choi C."/>
            <person name="Clum A."/>
            <person name="Coughlan A.Y."/>
            <person name="Deshpande S."/>
            <person name="Douglass A.P."/>
            <person name="Hanson S.J."/>
            <person name="Klenk H.-P."/>
            <person name="Labutti K."/>
            <person name="Lapidus A."/>
            <person name="Lindquist E."/>
            <person name="Lipzen A."/>
            <person name="Meier-Kolthoff J.P."/>
            <person name="Ohm R.A."/>
            <person name="Otillar R.P."/>
            <person name="Pangilinan J."/>
            <person name="Peng Y."/>
            <person name="Rokas A."/>
            <person name="Rosa C.A."/>
            <person name="Scheuner C."/>
            <person name="Sibirny A.A."/>
            <person name="Slot J.C."/>
            <person name="Stielow J.B."/>
            <person name="Sun H."/>
            <person name="Kurtzman C.P."/>
            <person name="Blackwell M."/>
            <person name="Grigoriev I.V."/>
            <person name="Jeffries T.W."/>
        </authorList>
    </citation>
    <scope>NUCLEOTIDE SEQUENCE [LARGE SCALE GENOMIC DNA]</scope>
    <source>
        <strain evidence="14">NRRL Y-1933</strain>
    </source>
</reference>
<dbReference type="GO" id="GO:0003723">
    <property type="term" value="F:RNA binding"/>
    <property type="evidence" value="ECO:0007669"/>
    <property type="project" value="InterPro"/>
</dbReference>
<evidence type="ECO:0000256" key="7">
    <source>
        <dbReference type="ARBA" id="ARBA00038947"/>
    </source>
</evidence>
<dbReference type="PROSITE" id="PS01129">
    <property type="entry name" value="PSI_RLU"/>
    <property type="match status" value="1"/>
</dbReference>
<dbReference type="GO" id="GO:0005739">
    <property type="term" value="C:mitochondrion"/>
    <property type="evidence" value="ECO:0007669"/>
    <property type="project" value="UniProtKB-SubCell"/>
</dbReference>
<evidence type="ECO:0000256" key="4">
    <source>
        <dbReference type="ARBA" id="ARBA00023235"/>
    </source>
</evidence>
<dbReference type="InterPro" id="IPR006145">
    <property type="entry name" value="PsdUridine_synth_RsuA/RluA"/>
</dbReference>
<keyword evidence="3" id="KW-0496">Mitochondrion</keyword>
<dbReference type="Gene3D" id="3.30.2350.10">
    <property type="entry name" value="Pseudouridine synthase"/>
    <property type="match status" value="1"/>
</dbReference>
<proteinExistence type="inferred from homology"/>
<dbReference type="Proteomes" id="UP000095085">
    <property type="component" value="Unassembled WGS sequence"/>
</dbReference>
<evidence type="ECO:0000256" key="11">
    <source>
        <dbReference type="ARBA" id="ARBA00042700"/>
    </source>
</evidence>
<evidence type="ECO:0000256" key="9">
    <source>
        <dbReference type="ARBA" id="ARBA00041561"/>
    </source>
</evidence>
<dbReference type="RefSeq" id="XP_020074848.1">
    <property type="nucleotide sequence ID" value="XM_020223702.1"/>
</dbReference>
<evidence type="ECO:0000313" key="14">
    <source>
        <dbReference type="Proteomes" id="UP000095085"/>
    </source>
</evidence>
<protein>
    <recommendedName>
        <fullName evidence="8">21S rRNA pseudouridine(2819) synthase</fullName>
        <ecNumber evidence="7">5.4.99.43</ecNumber>
    </recommendedName>
    <alternativeName>
        <fullName evidence="10">Pseudouridine synthase 5</fullName>
    </alternativeName>
    <alternativeName>
        <fullName evidence="9">Pseudouridylate synthase PUS5</fullName>
    </alternativeName>
    <alternativeName>
        <fullName evidence="11">Uracil hydrolyase PUS5</fullName>
    </alternativeName>
</protein>
<evidence type="ECO:0000313" key="13">
    <source>
        <dbReference type="EMBL" id="ODV65781.1"/>
    </source>
</evidence>
<dbReference type="InterPro" id="IPR050188">
    <property type="entry name" value="RluA_PseudoU_synthase"/>
</dbReference>
<dbReference type="PANTHER" id="PTHR21600:SF81">
    <property type="entry name" value="21S RRNA PSEUDOURIDINE(2819) SYNTHASE"/>
    <property type="match status" value="1"/>
</dbReference>
<dbReference type="EC" id="5.4.99.43" evidence="7"/>
<organism evidence="13 14">
    <name type="scientific">Hyphopichia burtonii NRRL Y-1933</name>
    <dbReference type="NCBI Taxonomy" id="984485"/>
    <lineage>
        <taxon>Eukaryota</taxon>
        <taxon>Fungi</taxon>
        <taxon>Dikarya</taxon>
        <taxon>Ascomycota</taxon>
        <taxon>Saccharomycotina</taxon>
        <taxon>Pichiomycetes</taxon>
        <taxon>Debaryomycetaceae</taxon>
        <taxon>Hyphopichia</taxon>
    </lineage>
</organism>
<evidence type="ECO:0000256" key="1">
    <source>
        <dbReference type="ARBA" id="ARBA00004173"/>
    </source>
</evidence>
<evidence type="ECO:0000256" key="6">
    <source>
        <dbReference type="ARBA" id="ARBA00037513"/>
    </source>
</evidence>
<accession>A0A1E4REV8</accession>
<comment type="function">
    <text evidence="6">Pseudouridylate synthase responsible for the pseudouridine-2819 formation in mitochondrial 21S rRNA. May modulate the efficiency or the fidelity of the mitochondrial translation machinery.</text>
</comment>
<keyword evidence="14" id="KW-1185">Reference proteome</keyword>
<feature type="domain" description="Pseudouridine synthase RsuA/RluA-like" evidence="12">
    <location>
        <begin position="20"/>
        <end position="217"/>
    </location>
</feature>
<comment type="similarity">
    <text evidence="2">Belongs to the pseudouridine synthase RluA family.</text>
</comment>
<dbReference type="OrthoDB" id="428658at2759"/>
<dbReference type="GeneID" id="30998251"/>
<keyword evidence="4" id="KW-0413">Isomerase</keyword>
<evidence type="ECO:0000256" key="8">
    <source>
        <dbReference type="ARBA" id="ARBA00040626"/>
    </source>
</evidence>
<dbReference type="SUPFAM" id="SSF55120">
    <property type="entry name" value="Pseudouridine synthase"/>
    <property type="match status" value="1"/>
</dbReference>